<dbReference type="Proteomes" id="UP000737171">
    <property type="component" value="Unassembled WGS sequence"/>
</dbReference>
<name>A0ABX2ELB4_9BURK</name>
<protein>
    <recommendedName>
        <fullName evidence="4">Tetratricopeptide repeat protein</fullName>
    </recommendedName>
</protein>
<evidence type="ECO:0000256" key="1">
    <source>
        <dbReference type="SAM" id="SignalP"/>
    </source>
</evidence>
<proteinExistence type="predicted"/>
<dbReference type="RefSeq" id="WP_173126308.1">
    <property type="nucleotide sequence ID" value="NZ_JABRWJ010000006.1"/>
</dbReference>
<reference evidence="2 3" key="1">
    <citation type="submission" date="2020-05" db="EMBL/GenBank/DDBJ databases">
        <title>Aquincola sp. isolate from soil.</title>
        <authorList>
            <person name="Han J."/>
            <person name="Kim D.-U."/>
        </authorList>
    </citation>
    <scope>NUCLEOTIDE SEQUENCE [LARGE SCALE GENOMIC DNA]</scope>
    <source>
        <strain evidence="2 3">S2</strain>
    </source>
</reference>
<organism evidence="2 3">
    <name type="scientific">Pseudaquabacterium terrae</name>
    <dbReference type="NCBI Taxonomy" id="2732868"/>
    <lineage>
        <taxon>Bacteria</taxon>
        <taxon>Pseudomonadati</taxon>
        <taxon>Pseudomonadota</taxon>
        <taxon>Betaproteobacteria</taxon>
        <taxon>Burkholderiales</taxon>
        <taxon>Sphaerotilaceae</taxon>
        <taxon>Pseudaquabacterium</taxon>
    </lineage>
</organism>
<gene>
    <name evidence="2" type="ORF">HLB44_20765</name>
</gene>
<evidence type="ECO:0000313" key="3">
    <source>
        <dbReference type="Proteomes" id="UP000737171"/>
    </source>
</evidence>
<feature type="chain" id="PRO_5045932680" description="Tetratricopeptide repeat protein" evidence="1">
    <location>
        <begin position="26"/>
        <end position="190"/>
    </location>
</feature>
<keyword evidence="3" id="KW-1185">Reference proteome</keyword>
<sequence>MVQRSVRLLFCASVLLGSVATGAWASGGAALAADDLKNAQVVGAWLKANRGSAPREQANQFLALGERARRAGRWGAASKSFGESALLFPSPEALMAYGHALLHERAATRAAASAPADRQHADWQEIGALYSTALAADDQLHTLKPALRAALAADAGCLAKAAQGAADATNCAALRQYQAALRAPAARPSK</sequence>
<comment type="caution">
    <text evidence="2">The sequence shown here is derived from an EMBL/GenBank/DDBJ whole genome shotgun (WGS) entry which is preliminary data.</text>
</comment>
<feature type="signal peptide" evidence="1">
    <location>
        <begin position="1"/>
        <end position="25"/>
    </location>
</feature>
<evidence type="ECO:0000313" key="2">
    <source>
        <dbReference type="EMBL" id="NRF69437.1"/>
    </source>
</evidence>
<accession>A0ABX2ELB4</accession>
<keyword evidence="1" id="KW-0732">Signal</keyword>
<evidence type="ECO:0008006" key="4">
    <source>
        <dbReference type="Google" id="ProtNLM"/>
    </source>
</evidence>
<dbReference type="EMBL" id="JABRWJ010000006">
    <property type="protein sequence ID" value="NRF69437.1"/>
    <property type="molecule type" value="Genomic_DNA"/>
</dbReference>